<evidence type="ECO:0000313" key="9">
    <source>
        <dbReference type="Proteomes" id="UP000005297"/>
    </source>
</evidence>
<feature type="transmembrane region" description="Helical" evidence="7">
    <location>
        <begin position="117"/>
        <end position="136"/>
    </location>
</feature>
<dbReference type="EMBL" id="AATS01000009">
    <property type="protein sequence ID" value="EAU54340.1"/>
    <property type="molecule type" value="Genomic_DNA"/>
</dbReference>
<comment type="caution">
    <text evidence="8">The sequence shown here is derived from an EMBL/GenBank/DDBJ whole genome shotgun (WGS) entry which is preliminary data.</text>
</comment>
<evidence type="ECO:0000256" key="2">
    <source>
        <dbReference type="ARBA" id="ARBA00009784"/>
    </source>
</evidence>
<keyword evidence="5 7" id="KW-1133">Transmembrane helix</keyword>
<keyword evidence="3" id="KW-1003">Cell membrane</keyword>
<dbReference type="STRING" id="314344.AL013_08060"/>
<name>Q0EYM7_9PROT</name>
<proteinExistence type="inferred from homology"/>
<feature type="transmembrane region" description="Helical" evidence="7">
    <location>
        <begin position="51"/>
        <end position="71"/>
    </location>
</feature>
<feature type="transmembrane region" description="Helical" evidence="7">
    <location>
        <begin position="92"/>
        <end position="111"/>
    </location>
</feature>
<evidence type="ECO:0000313" key="8">
    <source>
        <dbReference type="EMBL" id="EAU54340.1"/>
    </source>
</evidence>
<dbReference type="PANTHER" id="PTHR33508">
    <property type="entry name" value="UPF0056 MEMBRANE PROTEIN YHCE"/>
    <property type="match status" value="1"/>
</dbReference>
<dbReference type="AlphaFoldDB" id="Q0EYM7"/>
<reference evidence="8 9" key="1">
    <citation type="submission" date="2006-09" db="EMBL/GenBank/DDBJ databases">
        <authorList>
            <person name="Emerson D."/>
            <person name="Ferriera S."/>
            <person name="Johnson J."/>
            <person name="Kravitz S."/>
            <person name="Halpern A."/>
            <person name="Remington K."/>
            <person name="Beeson K."/>
            <person name="Tran B."/>
            <person name="Rogers Y.-H."/>
            <person name="Friedman R."/>
            <person name="Venter J.C."/>
        </authorList>
    </citation>
    <scope>NUCLEOTIDE SEQUENCE [LARGE SCALE GENOMIC DNA]</scope>
    <source>
        <strain evidence="8 9">PV-1</strain>
    </source>
</reference>
<evidence type="ECO:0000256" key="4">
    <source>
        <dbReference type="ARBA" id="ARBA00022692"/>
    </source>
</evidence>
<comment type="similarity">
    <text evidence="2 7">Belongs to the UPF0056 (MarC) family.</text>
</comment>
<gene>
    <name evidence="8" type="ORF">SPV1_00135</name>
</gene>
<evidence type="ECO:0000256" key="5">
    <source>
        <dbReference type="ARBA" id="ARBA00022989"/>
    </source>
</evidence>
<dbReference type="GO" id="GO:0005886">
    <property type="term" value="C:plasma membrane"/>
    <property type="evidence" value="ECO:0007669"/>
    <property type="project" value="UniProtKB-SubCell"/>
</dbReference>
<protein>
    <recommendedName>
        <fullName evidence="7">UPF0056 membrane protein</fullName>
    </recommendedName>
</protein>
<keyword evidence="6 7" id="KW-0472">Membrane</keyword>
<dbReference type="Proteomes" id="UP000005297">
    <property type="component" value="Unassembled WGS sequence"/>
</dbReference>
<dbReference type="PANTHER" id="PTHR33508:SF1">
    <property type="entry name" value="UPF0056 MEMBRANE PROTEIN YHCE"/>
    <property type="match status" value="1"/>
</dbReference>
<dbReference type="Pfam" id="PF01914">
    <property type="entry name" value="MarC"/>
    <property type="match status" value="1"/>
</dbReference>
<evidence type="ECO:0000256" key="7">
    <source>
        <dbReference type="RuleBase" id="RU362048"/>
    </source>
</evidence>
<dbReference type="eggNOG" id="COG2095">
    <property type="taxonomic scope" value="Bacteria"/>
</dbReference>
<comment type="subcellular location">
    <subcellularLocation>
        <location evidence="1 7">Cell membrane</location>
        <topology evidence="1 7">Multi-pass membrane protein</topology>
    </subcellularLocation>
</comment>
<dbReference type="InterPro" id="IPR002771">
    <property type="entry name" value="Multi_antbiot-R_MarC"/>
</dbReference>
<comment type="caution">
    <text evidence="7">Lacks conserved residue(s) required for the propagation of feature annotation.</text>
</comment>
<dbReference type="InParanoid" id="Q0EYM7"/>
<evidence type="ECO:0000256" key="1">
    <source>
        <dbReference type="ARBA" id="ARBA00004651"/>
    </source>
</evidence>
<keyword evidence="4 7" id="KW-0812">Transmembrane</keyword>
<feature type="transmembrane region" description="Helical" evidence="7">
    <location>
        <begin position="20"/>
        <end position="39"/>
    </location>
</feature>
<organism evidence="8 9">
    <name type="scientific">Mariprofundus ferrooxydans PV-1</name>
    <dbReference type="NCBI Taxonomy" id="314345"/>
    <lineage>
        <taxon>Bacteria</taxon>
        <taxon>Pseudomonadati</taxon>
        <taxon>Pseudomonadota</taxon>
        <taxon>Candidatius Mariprofundia</taxon>
        <taxon>Mariprofundales</taxon>
        <taxon>Mariprofundaceae</taxon>
        <taxon>Mariprofundus</taxon>
    </lineage>
</organism>
<keyword evidence="9" id="KW-1185">Reference proteome</keyword>
<evidence type="ECO:0000256" key="6">
    <source>
        <dbReference type="ARBA" id="ARBA00023136"/>
    </source>
</evidence>
<dbReference type="HOGENOM" id="CLU_1352201_0_0_0"/>
<accession>Q0EYM7</accession>
<evidence type="ECO:0000256" key="3">
    <source>
        <dbReference type="ARBA" id="ARBA00022475"/>
    </source>
</evidence>
<sequence length="182" mass="19686">MSIYLLDLIQDLDRGTFFKVLFRATLISGSVFLVFAWGGDAIFTDILQVQFSSFLIFGGIVIFIIALQMMFTGSDAIKKMRGGDPAHLSGSIAMPFMIGPGTISASVITGTTLSYPLALAAITLSLILTVLMLMVLKYAFDIIKVRNADLLERYIDITGRASALLTGTIGVQMILQGIHKAL</sequence>